<dbReference type="STRING" id="1192866.LEP1GSC133_2740"/>
<dbReference type="Proteomes" id="UP000012159">
    <property type="component" value="Unassembled WGS sequence"/>
</dbReference>
<dbReference type="AlphaFoldDB" id="M6WIB0"/>
<evidence type="ECO:0000313" key="1">
    <source>
        <dbReference type="EMBL" id="EMO64924.1"/>
    </source>
</evidence>
<protein>
    <submittedName>
        <fullName evidence="1">Uncharacterized protein</fullName>
    </submittedName>
</protein>
<reference evidence="1 2" key="1">
    <citation type="submission" date="2013-01" db="EMBL/GenBank/DDBJ databases">
        <authorList>
            <person name="Harkins D.M."/>
            <person name="Durkin A.S."/>
            <person name="Brinkac L.M."/>
            <person name="Haft D.H."/>
            <person name="Selengut J.D."/>
            <person name="Sanka R."/>
            <person name="DePew J."/>
            <person name="Purushe J."/>
            <person name="Picardeau M."/>
            <person name="Werts C."/>
            <person name="Goarant C."/>
            <person name="Vinetz J.M."/>
            <person name="Sutton G.G."/>
            <person name="Nierman W.C."/>
            <person name="Fouts D.E."/>
        </authorList>
    </citation>
    <scope>NUCLEOTIDE SEQUENCE [LARGE SCALE GENOMIC DNA]</scope>
    <source>
        <strain evidence="1 2">200901868</strain>
    </source>
</reference>
<gene>
    <name evidence="1" type="ORF">LEP1GSC133_2740</name>
</gene>
<comment type="caution">
    <text evidence="1">The sequence shown here is derived from an EMBL/GenBank/DDBJ whole genome shotgun (WGS) entry which is preliminary data.</text>
</comment>
<evidence type="ECO:0000313" key="2">
    <source>
        <dbReference type="Proteomes" id="UP000012159"/>
    </source>
</evidence>
<organism evidence="1 2">
    <name type="scientific">Leptospira borgpetersenii serovar Pomona str. 200901868</name>
    <dbReference type="NCBI Taxonomy" id="1192866"/>
    <lineage>
        <taxon>Bacteria</taxon>
        <taxon>Pseudomonadati</taxon>
        <taxon>Spirochaetota</taxon>
        <taxon>Spirochaetia</taxon>
        <taxon>Leptospirales</taxon>
        <taxon>Leptospiraceae</taxon>
        <taxon>Leptospira</taxon>
    </lineage>
</organism>
<accession>M6WIB0</accession>
<proteinExistence type="predicted"/>
<name>M6WIB0_LEPBO</name>
<sequence>MNLNLLKIEGTWIKKKTQSTVAPDMGSNAGQRLLNKV</sequence>
<dbReference type="EMBL" id="AKWF02000018">
    <property type="protein sequence ID" value="EMO64924.1"/>
    <property type="molecule type" value="Genomic_DNA"/>
</dbReference>